<dbReference type="PANTHER" id="PTHR46338">
    <property type="entry name" value="TRANSCRIPTION INITIATION FACTOR TFIID SUBUNIT 8"/>
    <property type="match status" value="1"/>
</dbReference>
<dbReference type="Proteomes" id="UP001187471">
    <property type="component" value="Unassembled WGS sequence"/>
</dbReference>
<evidence type="ECO:0000256" key="6">
    <source>
        <dbReference type="ARBA" id="ARBA00023242"/>
    </source>
</evidence>
<dbReference type="InterPro" id="IPR006565">
    <property type="entry name" value="BTP"/>
</dbReference>
<dbReference type="AlphaFoldDB" id="A0AA88QTR6"/>
<evidence type="ECO:0000256" key="2">
    <source>
        <dbReference type="ARBA" id="ARBA00008767"/>
    </source>
</evidence>
<dbReference type="InterPro" id="IPR037818">
    <property type="entry name" value="TAF8"/>
</dbReference>
<evidence type="ECO:0000313" key="8">
    <source>
        <dbReference type="EMBL" id="KAK2974727.1"/>
    </source>
</evidence>
<name>A0AA88QTR6_9ASTE</name>
<gene>
    <name evidence="8" type="ORF">RJ640_007154</name>
</gene>
<dbReference type="SMART" id="SM00576">
    <property type="entry name" value="BTP"/>
    <property type="match status" value="1"/>
</dbReference>
<keyword evidence="9" id="KW-1185">Reference proteome</keyword>
<dbReference type="Gene3D" id="1.10.20.10">
    <property type="entry name" value="Histone, subunit A"/>
    <property type="match status" value="1"/>
</dbReference>
<dbReference type="InterPro" id="IPR019473">
    <property type="entry name" value="TFIID_su8_C"/>
</dbReference>
<evidence type="ECO:0000259" key="7">
    <source>
        <dbReference type="SMART" id="SM00576"/>
    </source>
</evidence>
<protein>
    <recommendedName>
        <fullName evidence="3">Transcription initiation factor TFIID subunit 8</fullName>
    </recommendedName>
</protein>
<evidence type="ECO:0000256" key="4">
    <source>
        <dbReference type="ARBA" id="ARBA00023015"/>
    </source>
</evidence>
<comment type="similarity">
    <text evidence="2">Belongs to the TAF8 family.</text>
</comment>
<dbReference type="GO" id="GO:0046982">
    <property type="term" value="F:protein heterodimerization activity"/>
    <property type="evidence" value="ECO:0007669"/>
    <property type="project" value="InterPro"/>
</dbReference>
<keyword evidence="5" id="KW-0804">Transcription</keyword>
<dbReference type="Pfam" id="PF10406">
    <property type="entry name" value="TAF8_C"/>
    <property type="match status" value="1"/>
</dbReference>
<evidence type="ECO:0000256" key="3">
    <source>
        <dbReference type="ARBA" id="ARBA00017307"/>
    </source>
</evidence>
<reference evidence="8" key="1">
    <citation type="submission" date="2022-12" db="EMBL/GenBank/DDBJ databases">
        <title>Draft genome assemblies for two species of Escallonia (Escalloniales).</title>
        <authorList>
            <person name="Chanderbali A."/>
            <person name="Dervinis C."/>
            <person name="Anghel I."/>
            <person name="Soltis D."/>
            <person name="Soltis P."/>
            <person name="Zapata F."/>
        </authorList>
    </citation>
    <scope>NUCLEOTIDE SEQUENCE</scope>
    <source>
        <strain evidence="8">UCBG92.1500</strain>
        <tissue evidence="8">Leaf</tissue>
    </source>
</reference>
<evidence type="ECO:0000256" key="1">
    <source>
        <dbReference type="ARBA" id="ARBA00004123"/>
    </source>
</evidence>
<feature type="domain" description="Bromodomain associated" evidence="7">
    <location>
        <begin position="19"/>
        <end position="95"/>
    </location>
</feature>
<comment type="subcellular location">
    <subcellularLocation>
        <location evidence="1">Nucleus</location>
    </subcellularLocation>
</comment>
<dbReference type="SUPFAM" id="SSF47113">
    <property type="entry name" value="Histone-fold"/>
    <property type="match status" value="1"/>
</dbReference>
<keyword evidence="4" id="KW-0805">Transcription regulation</keyword>
<evidence type="ECO:0000256" key="5">
    <source>
        <dbReference type="ARBA" id="ARBA00023163"/>
    </source>
</evidence>
<dbReference type="PANTHER" id="PTHR46338:SF1">
    <property type="entry name" value="TRANSCRIPTION INITIATION FACTOR TFIID SUBUNIT 8"/>
    <property type="match status" value="1"/>
</dbReference>
<dbReference type="InterPro" id="IPR009072">
    <property type="entry name" value="Histone-fold"/>
</dbReference>
<proteinExistence type="inferred from homology"/>
<keyword evidence="6" id="KW-0539">Nucleus</keyword>
<dbReference type="Pfam" id="PF07524">
    <property type="entry name" value="Bromo_TP"/>
    <property type="match status" value="1"/>
</dbReference>
<dbReference type="EMBL" id="JAVXUO010002282">
    <property type="protein sequence ID" value="KAK2974727.1"/>
    <property type="molecule type" value="Genomic_DNA"/>
</dbReference>
<sequence>MSDGGKVGESKREKRACADEFGRAVSKIAVGQICKNVGFEGFNESALEAFADIAVRYLRDLGKTSNFYANLAGRTESNVFDIIQGLEDLGGSMGLPGTSAVGDCVTGSGIVKEIVEYVESAEETPFAQPLPHFPVVRHRRMTPSFMQMGETPVFKSIPAWLPAFPDKHTYVHSPVWNERVENPLADKIELARQRRKAESSLLSLQQRLVRSGATEASTSADIAAGGNGLVVAQSKNPFLAAPVQAGEKDVSPPVLPTKLSDGAIVENHVSLVEAFAPAIDAVKDGFYDSGTNAGKSLPDKRPTVQLNFKSGRKSIGESLDLSIRNRNSGKTTSWFGRDDERDDKKRRAELILRHSMDNPTELTQL</sequence>
<organism evidence="8 9">
    <name type="scientific">Escallonia rubra</name>
    <dbReference type="NCBI Taxonomy" id="112253"/>
    <lineage>
        <taxon>Eukaryota</taxon>
        <taxon>Viridiplantae</taxon>
        <taxon>Streptophyta</taxon>
        <taxon>Embryophyta</taxon>
        <taxon>Tracheophyta</taxon>
        <taxon>Spermatophyta</taxon>
        <taxon>Magnoliopsida</taxon>
        <taxon>eudicotyledons</taxon>
        <taxon>Gunneridae</taxon>
        <taxon>Pentapetalae</taxon>
        <taxon>asterids</taxon>
        <taxon>campanulids</taxon>
        <taxon>Escalloniales</taxon>
        <taxon>Escalloniaceae</taxon>
        <taxon>Escallonia</taxon>
    </lineage>
</organism>
<dbReference type="GO" id="GO:0005669">
    <property type="term" value="C:transcription factor TFIID complex"/>
    <property type="evidence" value="ECO:0007669"/>
    <property type="project" value="InterPro"/>
</dbReference>
<comment type="caution">
    <text evidence="8">The sequence shown here is derived from an EMBL/GenBank/DDBJ whole genome shotgun (WGS) entry which is preliminary data.</text>
</comment>
<dbReference type="CDD" id="cd08049">
    <property type="entry name" value="TAF8"/>
    <property type="match status" value="1"/>
</dbReference>
<evidence type="ECO:0000313" key="9">
    <source>
        <dbReference type="Proteomes" id="UP001187471"/>
    </source>
</evidence>
<accession>A0AA88QTR6</accession>